<evidence type="ECO:0000313" key="1">
    <source>
        <dbReference type="Proteomes" id="UP000095286"/>
    </source>
</evidence>
<sequence>MPYSNFVVQLSQSNETTNVFSTNIIRHAHKKPKKEVIEAITQFNEQQEEEDEIDDGLPIDYKVKTFGIGSRRLDTLLNRAAGKSSSETEKLILSGKVRLNGEKANKKAYNVHKNDEIDIFLCPYPDNSELAEILRLNIKDYTLTPNGYAITCKNKDEKTIPGMSKPGNEPFSVTYKRAFDSIDGNGFADLKKRAFDSIDADGFHGFDKRAFDSIDGIGFHGLDKRAFDSIDADGFHGFDKRAFDSIDADGFTNLKKRAFDSIDADSFHAFDKRAFDVIDADGFHGLDKRAFDSIDADGFVNLKKRAFDSIDGDGFHSFDKRAFDAIDADGFHGLDKRVPIYAVHKRAFDTIDGFGFEGLDKRSYDIYARKHSSERSNYEKDLRGFDKREITPRYIINQPFLRGRTFLVRRLYH</sequence>
<protein>
    <submittedName>
        <fullName evidence="2">S4 RNA-binding domain-containing protein</fullName>
    </submittedName>
</protein>
<proteinExistence type="predicted"/>
<organism evidence="1 2">
    <name type="scientific">Rhabditophanes sp. KR3021</name>
    <dbReference type="NCBI Taxonomy" id="114890"/>
    <lineage>
        <taxon>Eukaryota</taxon>
        <taxon>Metazoa</taxon>
        <taxon>Ecdysozoa</taxon>
        <taxon>Nematoda</taxon>
        <taxon>Chromadorea</taxon>
        <taxon>Rhabditida</taxon>
        <taxon>Tylenchina</taxon>
        <taxon>Panagrolaimomorpha</taxon>
        <taxon>Strongyloidoidea</taxon>
        <taxon>Alloionematidae</taxon>
        <taxon>Rhabditophanes</taxon>
    </lineage>
</organism>
<accession>A0AC35TPA9</accession>
<reference evidence="2" key="1">
    <citation type="submission" date="2016-11" db="UniProtKB">
        <authorList>
            <consortium name="WormBaseParasite"/>
        </authorList>
    </citation>
    <scope>IDENTIFICATION</scope>
    <source>
        <strain evidence="2">KR3021</strain>
    </source>
</reference>
<evidence type="ECO:0000313" key="2">
    <source>
        <dbReference type="WBParaSite" id="RSKR_0000286500.1"/>
    </source>
</evidence>
<dbReference type="Proteomes" id="UP000095286">
    <property type="component" value="Unplaced"/>
</dbReference>
<name>A0AC35TPA9_9BILA</name>
<dbReference type="WBParaSite" id="RSKR_0000286500.1">
    <property type="protein sequence ID" value="RSKR_0000286500.1"/>
    <property type="gene ID" value="RSKR_0000286500"/>
</dbReference>